<proteinExistence type="predicted"/>
<sequence>MTLSVEKEELARHVAARRAECMFRVMLDQRPSNQYPVIQLMNLQSACMTWTYTAMRDQKHEAHVFGSSSSSNYGNLVLKAQFESIKEA</sequence>
<gene>
    <name evidence="1" type="ORF">V6N12_006911</name>
</gene>
<organism evidence="1 2">
    <name type="scientific">Hibiscus sabdariffa</name>
    <name type="common">roselle</name>
    <dbReference type="NCBI Taxonomy" id="183260"/>
    <lineage>
        <taxon>Eukaryota</taxon>
        <taxon>Viridiplantae</taxon>
        <taxon>Streptophyta</taxon>
        <taxon>Embryophyta</taxon>
        <taxon>Tracheophyta</taxon>
        <taxon>Spermatophyta</taxon>
        <taxon>Magnoliopsida</taxon>
        <taxon>eudicotyledons</taxon>
        <taxon>Gunneridae</taxon>
        <taxon>Pentapetalae</taxon>
        <taxon>rosids</taxon>
        <taxon>malvids</taxon>
        <taxon>Malvales</taxon>
        <taxon>Malvaceae</taxon>
        <taxon>Malvoideae</taxon>
        <taxon>Hibiscus</taxon>
    </lineage>
</organism>
<evidence type="ECO:0000313" key="2">
    <source>
        <dbReference type="Proteomes" id="UP001472677"/>
    </source>
</evidence>
<dbReference type="EMBL" id="JBBPBM010000009">
    <property type="protein sequence ID" value="KAK8568357.1"/>
    <property type="molecule type" value="Genomic_DNA"/>
</dbReference>
<evidence type="ECO:0000313" key="1">
    <source>
        <dbReference type="EMBL" id="KAK8568357.1"/>
    </source>
</evidence>
<reference evidence="1 2" key="1">
    <citation type="journal article" date="2024" name="G3 (Bethesda)">
        <title>Genome assembly of Hibiscus sabdariffa L. provides insights into metabolisms of medicinal natural products.</title>
        <authorList>
            <person name="Kim T."/>
        </authorList>
    </citation>
    <scope>NUCLEOTIDE SEQUENCE [LARGE SCALE GENOMIC DNA]</scope>
    <source>
        <strain evidence="1">TK-2024</strain>
        <tissue evidence="1">Old leaves</tissue>
    </source>
</reference>
<name>A0ABR2F0A5_9ROSI</name>
<protein>
    <submittedName>
        <fullName evidence="1">Uncharacterized protein</fullName>
    </submittedName>
</protein>
<keyword evidence="2" id="KW-1185">Reference proteome</keyword>
<accession>A0ABR2F0A5</accession>
<comment type="caution">
    <text evidence="1">The sequence shown here is derived from an EMBL/GenBank/DDBJ whole genome shotgun (WGS) entry which is preliminary data.</text>
</comment>
<dbReference type="Proteomes" id="UP001472677">
    <property type="component" value="Unassembled WGS sequence"/>
</dbReference>